<accession>A0A0G4GGX6</accession>
<gene>
    <name evidence="2" type="ORF">Vbra_23051</name>
</gene>
<evidence type="ECO:0000256" key="1">
    <source>
        <dbReference type="SAM" id="MobiDB-lite"/>
    </source>
</evidence>
<evidence type="ECO:0000313" key="2">
    <source>
        <dbReference type="EMBL" id="CEM28867.1"/>
    </source>
</evidence>
<name>A0A0G4GGX6_VITBC</name>
<dbReference type="InParanoid" id="A0A0G4GGX6"/>
<protein>
    <submittedName>
        <fullName evidence="2">Uncharacterized protein</fullName>
    </submittedName>
</protein>
<reference evidence="2 3" key="1">
    <citation type="submission" date="2014-11" db="EMBL/GenBank/DDBJ databases">
        <authorList>
            <person name="Zhu J."/>
            <person name="Qi W."/>
            <person name="Song R."/>
        </authorList>
    </citation>
    <scope>NUCLEOTIDE SEQUENCE [LARGE SCALE GENOMIC DNA]</scope>
</reference>
<dbReference type="AlphaFoldDB" id="A0A0G4GGX6"/>
<dbReference type="VEuPathDB" id="CryptoDB:Vbra_23051"/>
<feature type="region of interest" description="Disordered" evidence="1">
    <location>
        <begin position="125"/>
        <end position="146"/>
    </location>
</feature>
<keyword evidence="3" id="KW-1185">Reference proteome</keyword>
<proteinExistence type="predicted"/>
<evidence type="ECO:0000313" key="3">
    <source>
        <dbReference type="Proteomes" id="UP000041254"/>
    </source>
</evidence>
<organism evidence="2 3">
    <name type="scientific">Vitrella brassicaformis (strain CCMP3155)</name>
    <dbReference type="NCBI Taxonomy" id="1169540"/>
    <lineage>
        <taxon>Eukaryota</taxon>
        <taxon>Sar</taxon>
        <taxon>Alveolata</taxon>
        <taxon>Colpodellida</taxon>
        <taxon>Vitrellaceae</taxon>
        <taxon>Vitrella</taxon>
    </lineage>
</organism>
<dbReference type="Proteomes" id="UP000041254">
    <property type="component" value="Unassembled WGS sequence"/>
</dbReference>
<sequence length="146" mass="16649">MQVTDAIQPTGYVERSLGKEDTACSRQGGFAFVVWTGCCFSSFLQDDTRRQLLGEPRETLRRTLWWRDHVGDRFEVVVRGSQIKHQLWDILQWVKSADAKTRDNTAYDKIWERQPRGHGCGGRCEGDAVATQPAGGRPLRGRMLPR</sequence>
<dbReference type="EMBL" id="CDMY01000663">
    <property type="protein sequence ID" value="CEM28867.1"/>
    <property type="molecule type" value="Genomic_DNA"/>
</dbReference>